<keyword evidence="12" id="KW-1185">Reference proteome</keyword>
<feature type="binding site" evidence="9">
    <location>
        <position position="169"/>
    </location>
    <ligand>
        <name>NAD(+)</name>
        <dbReference type="ChEBI" id="CHEBI:57540"/>
    </ligand>
</feature>
<dbReference type="SUPFAM" id="SSF51735">
    <property type="entry name" value="NAD(P)-binding Rossmann-fold domains"/>
    <property type="match status" value="1"/>
</dbReference>
<dbReference type="InterPro" id="IPR036220">
    <property type="entry name" value="UDP-Glc/GDP-Man_DH_C_sf"/>
</dbReference>
<evidence type="ECO:0000256" key="9">
    <source>
        <dbReference type="PIRSR" id="PIRSR500133-3"/>
    </source>
</evidence>
<dbReference type="InterPro" id="IPR028356">
    <property type="entry name" value="UDPglc_DH_euk"/>
</dbReference>
<dbReference type="PANTHER" id="PTHR11374:SF3">
    <property type="entry name" value="UDP-GLUCOSE 6-DEHYDROGENASE"/>
    <property type="match status" value="1"/>
</dbReference>
<comment type="pathway">
    <text evidence="1">Nucleotide-sugar biosynthesis; UDP-alpha-D-glucuronate biosynthesis; UDP-alpha-D-glucuronate from UDP-alpha-D-glucose: step 1/1.</text>
</comment>
<dbReference type="AlphaFoldDB" id="W4JVX5"/>
<dbReference type="GeneID" id="20677088"/>
<feature type="binding site" evidence="9">
    <location>
        <position position="43"/>
    </location>
    <ligand>
        <name>NAD(+)</name>
        <dbReference type="ChEBI" id="CHEBI:57540"/>
    </ligand>
</feature>
<feature type="active site" description="Nucleophile" evidence="8">
    <location>
        <position position="280"/>
    </location>
</feature>
<evidence type="ECO:0000259" key="10">
    <source>
        <dbReference type="SMART" id="SM00984"/>
    </source>
</evidence>
<dbReference type="Pfam" id="PF03721">
    <property type="entry name" value="UDPG_MGDP_dh_N"/>
    <property type="match status" value="1"/>
</dbReference>
<dbReference type="Pfam" id="PF00984">
    <property type="entry name" value="UDPG_MGDP_dh"/>
    <property type="match status" value="1"/>
</dbReference>
<evidence type="ECO:0000256" key="4">
    <source>
        <dbReference type="ARBA" id="ARBA00023002"/>
    </source>
</evidence>
<evidence type="ECO:0000256" key="1">
    <source>
        <dbReference type="ARBA" id="ARBA00004701"/>
    </source>
</evidence>
<evidence type="ECO:0000256" key="8">
    <source>
        <dbReference type="PIRSR" id="PIRSR500133-1"/>
    </source>
</evidence>
<evidence type="ECO:0000256" key="5">
    <source>
        <dbReference type="ARBA" id="ARBA00023027"/>
    </source>
</evidence>
<feature type="domain" description="UDP-glucose/GDP-mannose dehydrogenase C-terminal" evidence="10">
    <location>
        <begin position="336"/>
        <end position="452"/>
    </location>
</feature>
<dbReference type="InterPro" id="IPR008927">
    <property type="entry name" value="6-PGluconate_DH-like_C_sf"/>
</dbReference>
<accession>W4JVX5</accession>
<dbReference type="GO" id="GO:0006024">
    <property type="term" value="P:glycosaminoglycan biosynthetic process"/>
    <property type="evidence" value="ECO:0007669"/>
    <property type="project" value="TreeGrafter"/>
</dbReference>
<dbReference type="FunFam" id="3.40.50.720:FF:000193">
    <property type="entry name" value="UDP-glucose 6-dehydrogenase"/>
    <property type="match status" value="1"/>
</dbReference>
<feature type="binding site" evidence="9">
    <location>
        <position position="350"/>
    </location>
    <ligand>
        <name>NAD(+)</name>
        <dbReference type="ChEBI" id="CHEBI:57540"/>
    </ligand>
</feature>
<evidence type="ECO:0000313" key="12">
    <source>
        <dbReference type="Proteomes" id="UP000030671"/>
    </source>
</evidence>
<dbReference type="SUPFAM" id="SSF48179">
    <property type="entry name" value="6-phosphogluconate dehydrogenase C-terminal domain-like"/>
    <property type="match status" value="1"/>
</dbReference>
<dbReference type="InterPro" id="IPR001732">
    <property type="entry name" value="UDP-Glc/GDP-Man_DH_N"/>
</dbReference>
<dbReference type="InterPro" id="IPR014027">
    <property type="entry name" value="UDP-Glc/GDP-Man_DH_C"/>
</dbReference>
<dbReference type="InParanoid" id="W4JVX5"/>
<dbReference type="RefSeq" id="XP_009550762.1">
    <property type="nucleotide sequence ID" value="XM_009552467.1"/>
</dbReference>
<keyword evidence="4 7" id="KW-0560">Oxidoreductase</keyword>
<evidence type="ECO:0000256" key="6">
    <source>
        <dbReference type="ARBA" id="ARBA00047473"/>
    </source>
</evidence>
<dbReference type="PIRSF" id="PIRSF000124">
    <property type="entry name" value="UDPglc_GDPman_dh"/>
    <property type="match status" value="1"/>
</dbReference>
<dbReference type="GO" id="GO:0005634">
    <property type="term" value="C:nucleus"/>
    <property type="evidence" value="ECO:0007669"/>
    <property type="project" value="TreeGrafter"/>
</dbReference>
<dbReference type="NCBIfam" id="TIGR03026">
    <property type="entry name" value="NDP-sugDHase"/>
    <property type="match status" value="1"/>
</dbReference>
<dbReference type="InterPro" id="IPR036291">
    <property type="entry name" value="NAD(P)-bd_dom_sf"/>
</dbReference>
<dbReference type="KEGG" id="hir:HETIRDRAFT_460547"/>
<dbReference type="Gene3D" id="1.20.5.100">
    <property type="entry name" value="Cytochrome c1, transmembrane anchor, C-terminal"/>
    <property type="match status" value="1"/>
</dbReference>
<feature type="binding site" evidence="9">
    <location>
        <begin position="134"/>
        <end position="135"/>
    </location>
    <ligand>
        <name>NAD(+)</name>
        <dbReference type="ChEBI" id="CHEBI:57540"/>
    </ligand>
</feature>
<dbReference type="PANTHER" id="PTHR11374">
    <property type="entry name" value="UDP-GLUCOSE DEHYDROGENASE/UDP-MANNAC DEHYDROGENASE"/>
    <property type="match status" value="1"/>
</dbReference>
<dbReference type="FunFam" id="3.40.50.720:FF:000032">
    <property type="entry name" value="UDP-glucose 6-dehydrogenase"/>
    <property type="match status" value="1"/>
</dbReference>
<proteinExistence type="inferred from homology"/>
<comment type="similarity">
    <text evidence="2 7">Belongs to the UDP-glucose/GDP-mannose dehydrogenase family.</text>
</comment>
<dbReference type="STRING" id="747525.W4JVX5"/>
<dbReference type="GO" id="GO:0051287">
    <property type="term" value="F:NAD binding"/>
    <property type="evidence" value="ECO:0007669"/>
    <property type="project" value="InterPro"/>
</dbReference>
<evidence type="ECO:0000256" key="3">
    <source>
        <dbReference type="ARBA" id="ARBA00012954"/>
    </source>
</evidence>
<name>W4JVX5_HETIT</name>
<dbReference type="SUPFAM" id="SSF52413">
    <property type="entry name" value="UDP-glucose/GDP-mannose dehydrogenase C-terminal domain"/>
    <property type="match status" value="1"/>
</dbReference>
<dbReference type="EMBL" id="KI925463">
    <property type="protein sequence ID" value="ETW77225.1"/>
    <property type="molecule type" value="Genomic_DNA"/>
</dbReference>
<feature type="binding site" evidence="9">
    <location>
        <position position="38"/>
    </location>
    <ligand>
        <name>NAD(+)</name>
        <dbReference type="ChEBI" id="CHEBI:57540"/>
    </ligand>
</feature>
<protein>
    <recommendedName>
        <fullName evidence="3 7">UDP-glucose 6-dehydrogenase</fullName>
        <ecNumber evidence="3 7">1.1.1.22</ecNumber>
    </recommendedName>
</protein>
<dbReference type="eggNOG" id="KOG2666">
    <property type="taxonomic scope" value="Eukaryota"/>
</dbReference>
<dbReference type="Gene3D" id="3.40.50.720">
    <property type="entry name" value="NAD(P)-binding Rossmann-like Domain"/>
    <property type="match status" value="2"/>
</dbReference>
<reference evidence="11 12" key="1">
    <citation type="journal article" date="2012" name="New Phytol.">
        <title>Insight into trade-off between wood decay and parasitism from the genome of a fungal forest pathogen.</title>
        <authorList>
            <person name="Olson A."/>
            <person name="Aerts A."/>
            <person name="Asiegbu F."/>
            <person name="Belbahri L."/>
            <person name="Bouzid O."/>
            <person name="Broberg A."/>
            <person name="Canback B."/>
            <person name="Coutinho P.M."/>
            <person name="Cullen D."/>
            <person name="Dalman K."/>
            <person name="Deflorio G."/>
            <person name="van Diepen L.T."/>
            <person name="Dunand C."/>
            <person name="Duplessis S."/>
            <person name="Durling M."/>
            <person name="Gonthier P."/>
            <person name="Grimwood J."/>
            <person name="Fossdal C.G."/>
            <person name="Hansson D."/>
            <person name="Henrissat B."/>
            <person name="Hietala A."/>
            <person name="Himmelstrand K."/>
            <person name="Hoffmeister D."/>
            <person name="Hogberg N."/>
            <person name="James T.Y."/>
            <person name="Karlsson M."/>
            <person name="Kohler A."/>
            <person name="Kues U."/>
            <person name="Lee Y.H."/>
            <person name="Lin Y.C."/>
            <person name="Lind M."/>
            <person name="Lindquist E."/>
            <person name="Lombard V."/>
            <person name="Lucas S."/>
            <person name="Lunden K."/>
            <person name="Morin E."/>
            <person name="Murat C."/>
            <person name="Park J."/>
            <person name="Raffaello T."/>
            <person name="Rouze P."/>
            <person name="Salamov A."/>
            <person name="Schmutz J."/>
            <person name="Solheim H."/>
            <person name="Stahlberg J."/>
            <person name="Velez H."/>
            <person name="de Vries R.P."/>
            <person name="Wiebenga A."/>
            <person name="Woodward S."/>
            <person name="Yakovlev I."/>
            <person name="Garbelotto M."/>
            <person name="Martin F."/>
            <person name="Grigoriev I.V."/>
            <person name="Stenlid J."/>
        </authorList>
    </citation>
    <scope>NUCLEOTIDE SEQUENCE [LARGE SCALE GENOMIC DNA]</scope>
    <source>
        <strain evidence="11 12">TC 32-1</strain>
    </source>
</reference>
<evidence type="ECO:0000313" key="11">
    <source>
        <dbReference type="EMBL" id="ETW77225.1"/>
    </source>
</evidence>
<feature type="binding site" evidence="9">
    <location>
        <begin position="280"/>
        <end position="283"/>
    </location>
    <ligand>
        <name>NAD(+)</name>
        <dbReference type="ChEBI" id="CHEBI:57540"/>
    </ligand>
</feature>
<dbReference type="InterPro" id="IPR014026">
    <property type="entry name" value="UDP-Glc/GDP-Man_DH_dimer"/>
</dbReference>
<dbReference type="GO" id="GO:0006065">
    <property type="term" value="P:UDP-glucuronate biosynthetic process"/>
    <property type="evidence" value="ECO:0007669"/>
    <property type="project" value="UniProtKB-UniPathway"/>
</dbReference>
<dbReference type="FunFam" id="1.20.5.100:FF:000001">
    <property type="entry name" value="UDP-glucose 6-dehydrogenase"/>
    <property type="match status" value="1"/>
</dbReference>
<organism evidence="11 12">
    <name type="scientific">Heterobasidion irregulare (strain TC 32-1)</name>
    <dbReference type="NCBI Taxonomy" id="747525"/>
    <lineage>
        <taxon>Eukaryota</taxon>
        <taxon>Fungi</taxon>
        <taxon>Dikarya</taxon>
        <taxon>Basidiomycota</taxon>
        <taxon>Agaricomycotina</taxon>
        <taxon>Agaricomycetes</taxon>
        <taxon>Russulales</taxon>
        <taxon>Bondarzewiaceae</taxon>
        <taxon>Heterobasidion</taxon>
        <taxon>Heterobasidion annosum species complex</taxon>
    </lineage>
</organism>
<evidence type="ECO:0000256" key="2">
    <source>
        <dbReference type="ARBA" id="ARBA00006601"/>
    </source>
</evidence>
<sequence>MAPIKVNKICCIGAGYVGGPTCAVIALKCPNVAVTIVDLNQARIDAWNSPDFALPIYEPGLVDVVKQARGRNLFFSTDVDRAIREADLIFVSVNTPTKKSGVGAGFAADLNYVESATRRIAAVATSSKIVVEKSTVPCRTAESMRTILEANSKPGCRFDILSNPEFLAEGTAIADLFSPDRVLIGSLQTQEGKDACTSLAQVYANWVPKDRILTVGLWSSELSKLAANAMLAQRISSINALSAICEATGANIDEVAHAVGKDSRVGPKFLRASVGFGGSCFQKDILNLVYLSESLHLPEVAAYWRQVVIMNEYQKRRFSKTVVDTLFNTITGKRITVLGFAFKADTGDTRESPAISLVRDFLSEKARVTIYDPQVSAEQIWLDLAEAIPDVPVETIKTQVTIAPSALEASKNSEAVVIATEWNEFREIDWPAVYGTMNKPAFVFDGRMIIDGDALRKIGFKVTTIGRGETF</sequence>
<dbReference type="PIRSF" id="PIRSF500133">
    <property type="entry name" value="UDPglc_DH_euk"/>
    <property type="match status" value="1"/>
</dbReference>
<feature type="binding site" evidence="9">
    <location>
        <begin position="13"/>
        <end position="18"/>
    </location>
    <ligand>
        <name>NAD(+)</name>
        <dbReference type="ChEBI" id="CHEBI:57540"/>
    </ligand>
</feature>
<comment type="catalytic activity">
    <reaction evidence="6 7">
        <text>UDP-alpha-D-glucose + 2 NAD(+) + H2O = UDP-alpha-D-glucuronate + 2 NADH + 3 H(+)</text>
        <dbReference type="Rhea" id="RHEA:23596"/>
        <dbReference type="ChEBI" id="CHEBI:15377"/>
        <dbReference type="ChEBI" id="CHEBI:15378"/>
        <dbReference type="ChEBI" id="CHEBI:57540"/>
        <dbReference type="ChEBI" id="CHEBI:57945"/>
        <dbReference type="ChEBI" id="CHEBI:58052"/>
        <dbReference type="ChEBI" id="CHEBI:58885"/>
        <dbReference type="EC" id="1.1.1.22"/>
    </reaction>
</comment>
<gene>
    <name evidence="11" type="ORF">HETIRDRAFT_460547</name>
</gene>
<dbReference type="EC" id="1.1.1.22" evidence="3 7"/>
<feature type="binding site" evidence="9">
    <location>
        <begin position="93"/>
        <end position="97"/>
    </location>
    <ligand>
        <name>NAD(+)</name>
        <dbReference type="ChEBI" id="CHEBI:57540"/>
    </ligand>
</feature>
<dbReference type="OrthoDB" id="5059218at2759"/>
<dbReference type="InterPro" id="IPR017476">
    <property type="entry name" value="UDP-Glc/GDP-Man"/>
</dbReference>
<dbReference type="GO" id="GO:0003979">
    <property type="term" value="F:UDP-glucose 6-dehydrogenase activity"/>
    <property type="evidence" value="ECO:0007669"/>
    <property type="project" value="UniProtKB-EC"/>
</dbReference>
<evidence type="ECO:0000256" key="7">
    <source>
        <dbReference type="PIRNR" id="PIRNR000124"/>
    </source>
</evidence>
<dbReference type="Proteomes" id="UP000030671">
    <property type="component" value="Unassembled WGS sequence"/>
</dbReference>
<keyword evidence="5 7" id="KW-0520">NAD</keyword>
<dbReference type="HOGENOM" id="CLU_023810_7_0_1"/>
<dbReference type="SMART" id="SM00984">
    <property type="entry name" value="UDPG_MGDP_dh_C"/>
    <property type="match status" value="1"/>
</dbReference>
<dbReference type="UniPathway" id="UPA00038">
    <property type="reaction ID" value="UER00491"/>
</dbReference>
<dbReference type="Pfam" id="PF03720">
    <property type="entry name" value="UDPG_MGDP_dh_C"/>
    <property type="match status" value="1"/>
</dbReference>